<dbReference type="EMBL" id="JAGGLJ010000003">
    <property type="protein sequence ID" value="MBP2024822.1"/>
    <property type="molecule type" value="Genomic_DNA"/>
</dbReference>
<organism evidence="4 5">
    <name type="scientific">Peptoniphilus stercorisuis</name>
    <dbReference type="NCBI Taxonomy" id="1436965"/>
    <lineage>
        <taxon>Bacteria</taxon>
        <taxon>Bacillati</taxon>
        <taxon>Bacillota</taxon>
        <taxon>Tissierellia</taxon>
        <taxon>Tissierellales</taxon>
        <taxon>Peptoniphilaceae</taxon>
        <taxon>Peptoniphilus</taxon>
    </lineage>
</organism>
<protein>
    <submittedName>
        <fullName evidence="4">Nitroreductase</fullName>
    </submittedName>
</protein>
<reference evidence="4 5" key="1">
    <citation type="submission" date="2021-03" db="EMBL/GenBank/DDBJ databases">
        <title>Genomic Encyclopedia of Type Strains, Phase IV (KMG-IV): sequencing the most valuable type-strain genomes for metagenomic binning, comparative biology and taxonomic classification.</title>
        <authorList>
            <person name="Goeker M."/>
        </authorList>
    </citation>
    <scope>NUCLEOTIDE SEQUENCE [LARGE SCALE GENOMIC DNA]</scope>
    <source>
        <strain evidence="4 5">DSM 27563</strain>
    </source>
</reference>
<evidence type="ECO:0000256" key="1">
    <source>
        <dbReference type="ARBA" id="ARBA00007118"/>
    </source>
</evidence>
<dbReference type="Gene3D" id="3.40.109.10">
    <property type="entry name" value="NADH Oxidase"/>
    <property type="match status" value="1"/>
</dbReference>
<evidence type="ECO:0000313" key="5">
    <source>
        <dbReference type="Proteomes" id="UP001519306"/>
    </source>
</evidence>
<comment type="similarity">
    <text evidence="1">Belongs to the nitroreductase family.</text>
</comment>
<evidence type="ECO:0000256" key="2">
    <source>
        <dbReference type="ARBA" id="ARBA00023002"/>
    </source>
</evidence>
<dbReference type="InterPro" id="IPR000415">
    <property type="entry name" value="Nitroreductase-like"/>
</dbReference>
<dbReference type="RefSeq" id="WP_210060130.1">
    <property type="nucleotide sequence ID" value="NZ_JAGGLJ010000003.1"/>
</dbReference>
<comment type="caution">
    <text evidence="4">The sequence shown here is derived from an EMBL/GenBank/DDBJ whole genome shotgun (WGS) entry which is preliminary data.</text>
</comment>
<dbReference type="CDD" id="cd02151">
    <property type="entry name" value="nitroreductase"/>
    <property type="match status" value="1"/>
</dbReference>
<sequence>MFLDLAKKRRSIRKFTDENVSDEDLKYILECALLSPTGRGVDCKKYIVVRDKNMLKKLSVYKASGARFIENANLAIVVITNKDIAITTYEQDACITASYIQLAVSDINLGSCWGNVLEQKNEDGKLGHMVIRGLLDIPENYNVECVIGIGHIDERPKEKKELDFSEHVHFEKF</sequence>
<feature type="domain" description="Nitroreductase" evidence="3">
    <location>
        <begin position="7"/>
        <end position="64"/>
    </location>
</feature>
<dbReference type="Pfam" id="PF00881">
    <property type="entry name" value="Nitroreductase"/>
    <property type="match status" value="1"/>
</dbReference>
<dbReference type="Proteomes" id="UP001519306">
    <property type="component" value="Unassembled WGS sequence"/>
</dbReference>
<keyword evidence="2" id="KW-0560">Oxidoreductase</keyword>
<proteinExistence type="inferred from homology"/>
<dbReference type="SUPFAM" id="SSF55469">
    <property type="entry name" value="FMN-dependent nitroreductase-like"/>
    <property type="match status" value="1"/>
</dbReference>
<evidence type="ECO:0000259" key="3">
    <source>
        <dbReference type="Pfam" id="PF00881"/>
    </source>
</evidence>
<keyword evidence="5" id="KW-1185">Reference proteome</keyword>
<dbReference type="InterPro" id="IPR029479">
    <property type="entry name" value="Nitroreductase"/>
</dbReference>
<evidence type="ECO:0000313" key="4">
    <source>
        <dbReference type="EMBL" id="MBP2024822.1"/>
    </source>
</evidence>
<accession>A0ABS4KAM6</accession>
<gene>
    <name evidence="4" type="ORF">J2Z71_000345</name>
</gene>
<dbReference type="PANTHER" id="PTHR43673:SF10">
    <property type="entry name" value="NADH DEHYDROGENASE_NAD(P)H NITROREDUCTASE XCC3605-RELATED"/>
    <property type="match status" value="1"/>
</dbReference>
<name>A0ABS4KAM6_9FIRM</name>
<dbReference type="PANTHER" id="PTHR43673">
    <property type="entry name" value="NAD(P)H NITROREDUCTASE YDGI-RELATED"/>
    <property type="match status" value="1"/>
</dbReference>